<dbReference type="PROSITE" id="PS51108">
    <property type="entry name" value="PTS_EIID"/>
    <property type="match status" value="1"/>
</dbReference>
<feature type="transmembrane region" description="Helical" evidence="1">
    <location>
        <begin position="257"/>
        <end position="277"/>
    </location>
</feature>
<dbReference type="EMBL" id="JBJIAA010000020">
    <property type="protein sequence ID" value="MFL0252727.1"/>
    <property type="molecule type" value="Genomic_DNA"/>
</dbReference>
<evidence type="ECO:0000313" key="2">
    <source>
        <dbReference type="EMBL" id="MFL0252727.1"/>
    </source>
</evidence>
<feature type="transmembrane region" description="Helical" evidence="1">
    <location>
        <begin position="116"/>
        <end position="137"/>
    </location>
</feature>
<feature type="transmembrane region" description="Helical" evidence="1">
    <location>
        <begin position="233"/>
        <end position="250"/>
    </location>
</feature>
<dbReference type="RefSeq" id="WP_406789386.1">
    <property type="nucleotide sequence ID" value="NZ_JBJIAA010000020.1"/>
</dbReference>
<accession>A0ABW8TLK1</accession>
<name>A0ABW8TLK1_9CLOT</name>
<dbReference type="Proteomes" id="UP001623592">
    <property type="component" value="Unassembled WGS sequence"/>
</dbReference>
<keyword evidence="1" id="KW-0812">Transmembrane</keyword>
<keyword evidence="3" id="KW-1185">Reference proteome</keyword>
<keyword evidence="1" id="KW-0472">Membrane</keyword>
<evidence type="ECO:0000313" key="3">
    <source>
        <dbReference type="Proteomes" id="UP001623592"/>
    </source>
</evidence>
<dbReference type="PANTHER" id="PTHR32502">
    <property type="entry name" value="N-ACETYLGALACTOSAMINE PERMEASE II COMPONENT-RELATED"/>
    <property type="match status" value="1"/>
</dbReference>
<keyword evidence="1" id="KW-1133">Transmembrane helix</keyword>
<feature type="transmembrane region" description="Helical" evidence="1">
    <location>
        <begin position="143"/>
        <end position="164"/>
    </location>
</feature>
<comment type="caution">
    <text evidence="2">The sequence shown here is derived from an EMBL/GenBank/DDBJ whole genome shotgun (WGS) entry which is preliminary data.</text>
</comment>
<dbReference type="InterPro" id="IPR004704">
    <property type="entry name" value="PTS_IID_man"/>
</dbReference>
<reference evidence="2 3" key="1">
    <citation type="submission" date="2024-11" db="EMBL/GenBank/DDBJ databases">
        <authorList>
            <person name="Heng Y.C."/>
            <person name="Lim A.C.H."/>
            <person name="Lee J.K.Y."/>
            <person name="Kittelmann S."/>
        </authorList>
    </citation>
    <scope>NUCLEOTIDE SEQUENCE [LARGE SCALE GENOMIC DNA]</scope>
    <source>
        <strain evidence="2 3">WILCCON 0114</strain>
    </source>
</reference>
<dbReference type="Pfam" id="PF03613">
    <property type="entry name" value="EIID-AGA"/>
    <property type="match status" value="1"/>
</dbReference>
<protein>
    <submittedName>
        <fullName evidence="2">PTS system mannose/fructose/sorbose family transporter subunit IID</fullName>
    </submittedName>
</protein>
<organism evidence="2 3">
    <name type="scientific">Clostridium neuense</name>
    <dbReference type="NCBI Taxonomy" id="1728934"/>
    <lineage>
        <taxon>Bacteria</taxon>
        <taxon>Bacillati</taxon>
        <taxon>Bacillota</taxon>
        <taxon>Clostridia</taxon>
        <taxon>Eubacteriales</taxon>
        <taxon>Clostridiaceae</taxon>
        <taxon>Clostridium</taxon>
    </lineage>
</organism>
<dbReference type="PANTHER" id="PTHR32502:SF23">
    <property type="entry name" value="TRANSPORT PROTEIN, PTS SYSTEM"/>
    <property type="match status" value="1"/>
</dbReference>
<evidence type="ECO:0000256" key="1">
    <source>
        <dbReference type="SAM" id="Phobius"/>
    </source>
</evidence>
<proteinExistence type="predicted"/>
<gene>
    <name evidence="2" type="ORF">ACJDT4_20125</name>
</gene>
<dbReference type="InterPro" id="IPR050303">
    <property type="entry name" value="GatZ_KbaZ_carbometab"/>
</dbReference>
<sequence length="278" mass="30229">MKTSSEIKNSSKVTKKDLRRVFWRTFTMGASWEYTRQMGVGYGYAITPVIDRIYKDKKEKAEALKRHLEFFNITNVLAPIVLGITAAMEEENAKNKNFDTNSINNIKVSLMGPLSAIGDSLFMATLRIIATGIAAAFSLQGNVLGPILFLLIYNVPCTLVRYFGLKFGYRAGTSFFEKLGDSNLIAKVSKQASVLGMMVVGAMTGSLITINTPVVFGSGKAAIKLQADVFDKILPGMLPLAVTFLMYYLLSKKVKIGYILLGTAIVGILGTAAGVLVP</sequence>
<feature type="transmembrane region" description="Helical" evidence="1">
    <location>
        <begin position="192"/>
        <end position="213"/>
    </location>
</feature>